<dbReference type="InterPro" id="IPR029058">
    <property type="entry name" value="AB_hydrolase_fold"/>
</dbReference>
<gene>
    <name evidence="1" type="ORF">H9659_09535</name>
</gene>
<evidence type="ECO:0000313" key="2">
    <source>
        <dbReference type="Proteomes" id="UP000659496"/>
    </source>
</evidence>
<keyword evidence="1" id="KW-0378">Hydrolase</keyword>
<evidence type="ECO:0000313" key="1">
    <source>
        <dbReference type="EMBL" id="MBD7908572.1"/>
    </source>
</evidence>
<proteinExistence type="predicted"/>
<organism evidence="1 2">
    <name type="scientific">Sporosarcina gallistercoris</name>
    <dbReference type="NCBI Taxonomy" id="2762245"/>
    <lineage>
        <taxon>Bacteria</taxon>
        <taxon>Bacillati</taxon>
        <taxon>Bacillota</taxon>
        <taxon>Bacilli</taxon>
        <taxon>Bacillales</taxon>
        <taxon>Caryophanaceae</taxon>
        <taxon>Sporosarcina</taxon>
    </lineage>
</organism>
<dbReference type="Proteomes" id="UP000659496">
    <property type="component" value="Unassembled WGS sequence"/>
</dbReference>
<dbReference type="GO" id="GO:0016787">
    <property type="term" value="F:hydrolase activity"/>
    <property type="evidence" value="ECO:0007669"/>
    <property type="project" value="UniProtKB-KW"/>
</dbReference>
<accession>A0ABR8PK99</accession>
<dbReference type="Gene3D" id="3.40.50.1820">
    <property type="entry name" value="alpha/beta hydrolase"/>
    <property type="match status" value="1"/>
</dbReference>
<dbReference type="PANTHER" id="PTHR37946">
    <property type="entry name" value="SLL1969 PROTEIN"/>
    <property type="match status" value="1"/>
</dbReference>
<dbReference type="Pfam" id="PF02089">
    <property type="entry name" value="Palm_thioest"/>
    <property type="match status" value="1"/>
</dbReference>
<comment type="caution">
    <text evidence="1">The sequence shown here is derived from an EMBL/GenBank/DDBJ whole genome shotgun (WGS) entry which is preliminary data.</text>
</comment>
<keyword evidence="2" id="KW-1185">Reference proteome</keyword>
<dbReference type="EMBL" id="JACSQY010000006">
    <property type="protein sequence ID" value="MBD7908572.1"/>
    <property type="molecule type" value="Genomic_DNA"/>
</dbReference>
<reference evidence="1 2" key="1">
    <citation type="submission" date="2020-08" db="EMBL/GenBank/DDBJ databases">
        <title>A Genomic Blueprint of the Chicken Gut Microbiome.</title>
        <authorList>
            <person name="Gilroy R."/>
            <person name="Ravi A."/>
            <person name="Getino M."/>
            <person name="Pursley I."/>
            <person name="Horton D.L."/>
            <person name="Alikhan N.-F."/>
            <person name="Baker D."/>
            <person name="Gharbi K."/>
            <person name="Hall N."/>
            <person name="Watson M."/>
            <person name="Adriaenssens E.M."/>
            <person name="Foster-Nyarko E."/>
            <person name="Jarju S."/>
            <person name="Secka A."/>
            <person name="Antonio M."/>
            <person name="Oren A."/>
            <person name="Chaudhuri R."/>
            <person name="La Ragione R.M."/>
            <person name="Hildebrand F."/>
            <person name="Pallen M.J."/>
        </authorList>
    </citation>
    <scope>NUCLEOTIDE SEQUENCE [LARGE SCALE GENOMIC DNA]</scope>
    <source>
        <strain evidence="1 2">Sa3CUA8</strain>
    </source>
</reference>
<name>A0ABR8PK99_9BACL</name>
<dbReference type="RefSeq" id="WP_191689843.1">
    <property type="nucleotide sequence ID" value="NZ_JACSQY010000006.1"/>
</dbReference>
<protein>
    <submittedName>
        <fullName evidence="1">Alpha/beta hydrolase</fullName>
    </submittedName>
</protein>
<dbReference type="SUPFAM" id="SSF53474">
    <property type="entry name" value="alpha/beta-Hydrolases"/>
    <property type="match status" value="1"/>
</dbReference>
<dbReference type="PANTHER" id="PTHR37946:SF1">
    <property type="entry name" value="SLL1969 PROTEIN"/>
    <property type="match status" value="1"/>
</dbReference>
<sequence length="212" mass="23786">MENVLLLHGFNKTAKDMEALADHLEMLDFRCHSITLPLTRHEFDYSVLTVSKRLKELEKNHSGKIHLVGHSTGGLLIRKVLSDFDLSMRIDRCVQIATPNQGSRLAELAGSIKGYCSLFRTVRSLHATYIQQLNLTNVAGIEIGAIAGTKSNLWLGHLIDGQNDGRVEVSSVPYEELTDFTTLPYGHKEIHHQRETAVMTAQFLKTGRFFAE</sequence>